<organism evidence="1">
    <name type="scientific">viral metagenome</name>
    <dbReference type="NCBI Taxonomy" id="1070528"/>
    <lineage>
        <taxon>unclassified sequences</taxon>
        <taxon>metagenomes</taxon>
        <taxon>organismal metagenomes</taxon>
    </lineage>
</organism>
<dbReference type="AlphaFoldDB" id="A0A6H1ZGF6"/>
<dbReference type="EMBL" id="MT144010">
    <property type="protein sequence ID" value="QJA46427.1"/>
    <property type="molecule type" value="Genomic_DNA"/>
</dbReference>
<reference evidence="1" key="1">
    <citation type="submission" date="2020-03" db="EMBL/GenBank/DDBJ databases">
        <title>The deep terrestrial virosphere.</title>
        <authorList>
            <person name="Holmfeldt K."/>
            <person name="Nilsson E."/>
            <person name="Simone D."/>
            <person name="Lopez-Fernandez M."/>
            <person name="Wu X."/>
            <person name="de Brujin I."/>
            <person name="Lundin D."/>
            <person name="Andersson A."/>
            <person name="Bertilsson S."/>
            <person name="Dopson M."/>
        </authorList>
    </citation>
    <scope>NUCLEOTIDE SEQUENCE</scope>
    <source>
        <strain evidence="1">TM448A00411</strain>
        <strain evidence="2">TM448B00141</strain>
    </source>
</reference>
<dbReference type="EMBL" id="MT144592">
    <property type="protein sequence ID" value="QJH93833.1"/>
    <property type="molecule type" value="Genomic_DNA"/>
</dbReference>
<evidence type="ECO:0000313" key="1">
    <source>
        <dbReference type="EMBL" id="QJA46427.1"/>
    </source>
</evidence>
<sequence>MEIKINGKLINHQAINIAAPEIECKFLVKSLFFLADTTPYLFLVKSLNGILTNAVEIGYKIGRSMVEQNG</sequence>
<proteinExistence type="predicted"/>
<protein>
    <submittedName>
        <fullName evidence="1">Uncharacterized protein</fullName>
    </submittedName>
</protein>
<name>A0A6H1ZGF6_9ZZZZ</name>
<accession>A0A6H1ZGF6</accession>
<gene>
    <name evidence="1" type="ORF">TM448A00411_0029</name>
    <name evidence="2" type="ORF">TM448B00141_0019</name>
</gene>
<evidence type="ECO:0000313" key="2">
    <source>
        <dbReference type="EMBL" id="QJH93833.1"/>
    </source>
</evidence>